<reference evidence="3" key="1">
    <citation type="submission" date="2022-11" db="UniProtKB">
        <authorList>
            <consortium name="WormBaseParasite"/>
        </authorList>
    </citation>
    <scope>IDENTIFICATION</scope>
</reference>
<sequence length="84" mass="9631">MFFKSKCAFGLFALVLFCTTIIQFTSAIGGRFCDEKLKWCNREVDSLRRQSVLDQKVRADENAKMAEELATLQEELAMCRSERG</sequence>
<organism evidence="2 3">
    <name type="scientific">Ditylenchus dipsaci</name>
    <dbReference type="NCBI Taxonomy" id="166011"/>
    <lineage>
        <taxon>Eukaryota</taxon>
        <taxon>Metazoa</taxon>
        <taxon>Ecdysozoa</taxon>
        <taxon>Nematoda</taxon>
        <taxon>Chromadorea</taxon>
        <taxon>Rhabditida</taxon>
        <taxon>Tylenchina</taxon>
        <taxon>Tylenchomorpha</taxon>
        <taxon>Sphaerularioidea</taxon>
        <taxon>Anguinidae</taxon>
        <taxon>Anguininae</taxon>
        <taxon>Ditylenchus</taxon>
    </lineage>
</organism>
<dbReference type="Proteomes" id="UP000887574">
    <property type="component" value="Unplaced"/>
</dbReference>
<evidence type="ECO:0000256" key="1">
    <source>
        <dbReference type="SAM" id="SignalP"/>
    </source>
</evidence>
<dbReference type="WBParaSite" id="jg7654">
    <property type="protein sequence ID" value="jg7654"/>
    <property type="gene ID" value="jg7654"/>
</dbReference>
<proteinExistence type="predicted"/>
<evidence type="ECO:0000313" key="3">
    <source>
        <dbReference type="WBParaSite" id="jg7654"/>
    </source>
</evidence>
<feature type="signal peptide" evidence="1">
    <location>
        <begin position="1"/>
        <end position="27"/>
    </location>
</feature>
<keyword evidence="2" id="KW-1185">Reference proteome</keyword>
<protein>
    <submittedName>
        <fullName evidence="3">Uncharacterized protein</fullName>
    </submittedName>
</protein>
<keyword evidence="1" id="KW-0732">Signal</keyword>
<dbReference type="AlphaFoldDB" id="A0A915EN11"/>
<feature type="chain" id="PRO_5037456775" evidence="1">
    <location>
        <begin position="28"/>
        <end position="84"/>
    </location>
</feature>
<name>A0A915EN11_9BILA</name>
<accession>A0A915EN11</accession>
<evidence type="ECO:0000313" key="2">
    <source>
        <dbReference type="Proteomes" id="UP000887574"/>
    </source>
</evidence>